<dbReference type="KEGG" id="ssai:N0B31_07720"/>
<keyword evidence="3" id="KW-1185">Reference proteome</keyword>
<protein>
    <submittedName>
        <fullName evidence="2">Rubrerythrin-like domain-containing protein</fullName>
    </submittedName>
</protein>
<dbReference type="RefSeq" id="WP_260595291.1">
    <property type="nucleotide sequence ID" value="NZ_CP104003.1"/>
</dbReference>
<accession>A0A9E7R659</accession>
<sequence>MPHIDPYAGGQQSLYECLDCGRRVEDVSDGRLCRCGGYLQNIGQARGE</sequence>
<evidence type="ECO:0000313" key="2">
    <source>
        <dbReference type="EMBL" id="UWM56171.1"/>
    </source>
</evidence>
<dbReference type="Proteomes" id="UP001057580">
    <property type="component" value="Chromosome"/>
</dbReference>
<proteinExistence type="predicted"/>
<dbReference type="EMBL" id="CP104003">
    <property type="protein sequence ID" value="UWM56171.1"/>
    <property type="molecule type" value="Genomic_DNA"/>
</dbReference>
<feature type="domain" description="DUF7129" evidence="1">
    <location>
        <begin position="4"/>
        <end position="46"/>
    </location>
</feature>
<gene>
    <name evidence="2" type="ORF">N0B31_07720</name>
</gene>
<dbReference type="Pfam" id="PF23455">
    <property type="entry name" value="DUF7129"/>
    <property type="match status" value="1"/>
</dbReference>
<dbReference type="InterPro" id="IPR055553">
    <property type="entry name" value="DUF7129"/>
</dbReference>
<name>A0A9E7R659_9EURY</name>
<reference evidence="2" key="1">
    <citation type="submission" date="2022-09" db="EMBL/GenBank/DDBJ databases">
        <title>Diverse halophilic archaea isolated from saline environments.</title>
        <authorList>
            <person name="Cui H.-L."/>
        </authorList>
    </citation>
    <scope>NUCLEOTIDE SEQUENCE</scope>
    <source>
        <strain evidence="2">ZS-35-S2</strain>
    </source>
</reference>
<evidence type="ECO:0000313" key="3">
    <source>
        <dbReference type="Proteomes" id="UP001057580"/>
    </source>
</evidence>
<dbReference type="NCBIfam" id="NF033497">
    <property type="entry name" value="rubre_like_arch"/>
    <property type="match status" value="1"/>
</dbReference>
<organism evidence="2 3">
    <name type="scientific">Salinirubellus salinus</name>
    <dbReference type="NCBI Taxonomy" id="1364945"/>
    <lineage>
        <taxon>Archaea</taxon>
        <taxon>Methanobacteriati</taxon>
        <taxon>Methanobacteriota</taxon>
        <taxon>Stenosarchaea group</taxon>
        <taxon>Halobacteria</taxon>
        <taxon>Halobacteriales</taxon>
        <taxon>Natronomonadaceae</taxon>
        <taxon>Salinirubellus</taxon>
    </lineage>
</organism>
<evidence type="ECO:0000259" key="1">
    <source>
        <dbReference type="Pfam" id="PF23455"/>
    </source>
</evidence>
<dbReference type="AlphaFoldDB" id="A0A9E7R659"/>
<dbReference type="GeneID" id="74942300"/>